<gene>
    <name evidence="2" type="ORF">QO014_001936</name>
</gene>
<protein>
    <submittedName>
        <fullName evidence="2">Uncharacterized protein</fullName>
    </submittedName>
</protein>
<keyword evidence="3" id="KW-1185">Reference proteome</keyword>
<comment type="caution">
    <text evidence="2">The sequence shown here is derived from an EMBL/GenBank/DDBJ whole genome shotgun (WGS) entry which is preliminary data.</text>
</comment>
<evidence type="ECO:0000256" key="1">
    <source>
        <dbReference type="SAM" id="MobiDB-lite"/>
    </source>
</evidence>
<sequence>MASPAIEKQQATRAQAMGPKPQQGKTAAMRIAEIRGLRRTPGAARPNDNLTDAIRAIVDPVAGVDLDLPERLAYREPPRFDLES</sequence>
<proteinExistence type="predicted"/>
<evidence type="ECO:0000313" key="3">
    <source>
        <dbReference type="Proteomes" id="UP001241603"/>
    </source>
</evidence>
<organism evidence="2 3">
    <name type="scientific">Kaistia dalseonensis</name>
    <dbReference type="NCBI Taxonomy" id="410840"/>
    <lineage>
        <taxon>Bacteria</taxon>
        <taxon>Pseudomonadati</taxon>
        <taxon>Pseudomonadota</taxon>
        <taxon>Alphaproteobacteria</taxon>
        <taxon>Hyphomicrobiales</taxon>
        <taxon>Kaistiaceae</taxon>
        <taxon>Kaistia</taxon>
    </lineage>
</organism>
<accession>A0ABU0H5H3</accession>
<dbReference type="Proteomes" id="UP001241603">
    <property type="component" value="Unassembled WGS sequence"/>
</dbReference>
<dbReference type="RefSeq" id="WP_266348465.1">
    <property type="nucleotide sequence ID" value="NZ_JAPKNG010000002.1"/>
</dbReference>
<feature type="region of interest" description="Disordered" evidence="1">
    <location>
        <begin position="1"/>
        <end position="27"/>
    </location>
</feature>
<dbReference type="EMBL" id="JAUSVO010000002">
    <property type="protein sequence ID" value="MDQ0437551.1"/>
    <property type="molecule type" value="Genomic_DNA"/>
</dbReference>
<name>A0ABU0H5H3_9HYPH</name>
<evidence type="ECO:0000313" key="2">
    <source>
        <dbReference type="EMBL" id="MDQ0437551.1"/>
    </source>
</evidence>
<reference evidence="2 3" key="1">
    <citation type="submission" date="2023-07" db="EMBL/GenBank/DDBJ databases">
        <title>Genomic Encyclopedia of Type Strains, Phase IV (KMG-IV): sequencing the most valuable type-strain genomes for metagenomic binning, comparative biology and taxonomic classification.</title>
        <authorList>
            <person name="Goeker M."/>
        </authorList>
    </citation>
    <scope>NUCLEOTIDE SEQUENCE [LARGE SCALE GENOMIC DNA]</scope>
    <source>
        <strain evidence="2 3">B6-8</strain>
    </source>
</reference>